<dbReference type="OrthoDB" id="2902349at2"/>
<dbReference type="EMBL" id="JALP01000006">
    <property type="protein sequence ID" value="THG92286.1"/>
    <property type="molecule type" value="Genomic_DNA"/>
</dbReference>
<dbReference type="RefSeq" id="WP_003324229.1">
    <property type="nucleotide sequence ID" value="NZ_ALPT02000083.1"/>
</dbReference>
<keyword evidence="1" id="KW-0472">Membrane</keyword>
<proteinExistence type="predicted"/>
<keyword evidence="1" id="KW-0812">Transmembrane</keyword>
<gene>
    <name evidence="3" type="ORF">AJ85_12115</name>
    <name evidence="2" type="ORF">BALCAV_0218560</name>
</gene>
<dbReference type="AlphaFoldDB" id="A0A094WE69"/>
<feature type="transmembrane region" description="Helical" evidence="1">
    <location>
        <begin position="73"/>
        <end position="94"/>
    </location>
</feature>
<evidence type="ECO:0000313" key="3">
    <source>
        <dbReference type="EMBL" id="THG92286.1"/>
    </source>
</evidence>
<reference evidence="2 4" key="1">
    <citation type="journal article" date="2014" name="Genome Announc.">
        <title>Draft Genome Sequence of Bacillus alcalophilus AV1934, a Classic Alkaliphile Isolated from Human Feces in 1934.</title>
        <authorList>
            <person name="Attie O."/>
            <person name="Jayaprakash A."/>
            <person name="Shah H."/>
            <person name="Paulsen I.T."/>
            <person name="Morino M."/>
            <person name="Takahashi Y."/>
            <person name="Narumi I."/>
            <person name="Sachidanandam R."/>
            <person name="Satoh K."/>
            <person name="Ito M."/>
            <person name="Krulwich T.A."/>
        </authorList>
    </citation>
    <scope>NUCLEOTIDE SEQUENCE [LARGE SCALE GENOMIC DNA]</scope>
    <source>
        <strain evidence="2 4">AV1934</strain>
    </source>
</reference>
<dbReference type="Proteomes" id="UP000002754">
    <property type="component" value="Unassembled WGS sequence"/>
</dbReference>
<dbReference type="eggNOG" id="ENOG5033D16">
    <property type="taxonomic scope" value="Bacteria"/>
</dbReference>
<evidence type="ECO:0000313" key="5">
    <source>
        <dbReference type="Proteomes" id="UP000297014"/>
    </source>
</evidence>
<dbReference type="EMBL" id="ALPT02000083">
    <property type="protein sequence ID" value="KGA96054.1"/>
    <property type="molecule type" value="Genomic_DNA"/>
</dbReference>
<sequence>MNSLFITIILVSFVVSIIASVVIMKKKQHKYIALAFAFGISAFILVAATPVVYSMDNQIFENQTNRFFESLGIYTLIYFIPLVTLINFCLIHLLDKKEEKEEEEEVN</sequence>
<evidence type="ECO:0000313" key="4">
    <source>
        <dbReference type="Proteomes" id="UP000002754"/>
    </source>
</evidence>
<organism evidence="2 4">
    <name type="scientific">Alkalihalobacillus alcalophilus ATCC 27647 = CGMCC 1.3604</name>
    <dbReference type="NCBI Taxonomy" id="1218173"/>
    <lineage>
        <taxon>Bacteria</taxon>
        <taxon>Bacillati</taxon>
        <taxon>Bacillota</taxon>
        <taxon>Bacilli</taxon>
        <taxon>Bacillales</taxon>
        <taxon>Bacillaceae</taxon>
        <taxon>Alkalihalobacillus</taxon>
    </lineage>
</organism>
<comment type="caution">
    <text evidence="2">The sequence shown here is derived from an EMBL/GenBank/DDBJ whole genome shotgun (WGS) entry which is preliminary data.</text>
</comment>
<keyword evidence="1" id="KW-1133">Transmembrane helix</keyword>
<name>A0A094WE69_ALKAL</name>
<protein>
    <submittedName>
        <fullName evidence="2">Uncharacterized protein</fullName>
    </submittedName>
</protein>
<accession>A0A094WE69</accession>
<feature type="transmembrane region" description="Helical" evidence="1">
    <location>
        <begin position="6"/>
        <end position="24"/>
    </location>
</feature>
<dbReference type="Proteomes" id="UP000297014">
    <property type="component" value="Unassembled WGS sequence"/>
</dbReference>
<evidence type="ECO:0000313" key="2">
    <source>
        <dbReference type="EMBL" id="KGA96054.1"/>
    </source>
</evidence>
<evidence type="ECO:0000256" key="1">
    <source>
        <dbReference type="SAM" id="Phobius"/>
    </source>
</evidence>
<reference evidence="3 5" key="2">
    <citation type="submission" date="2014-01" db="EMBL/GenBank/DDBJ databases">
        <title>Draft genome sequencing of Bacillus alcalophilus CGMCC 1.3604.</title>
        <authorList>
            <person name="Yang J."/>
            <person name="Diao L."/>
            <person name="Yang S."/>
        </authorList>
    </citation>
    <scope>NUCLEOTIDE SEQUENCE [LARGE SCALE GENOMIC DNA]</scope>
    <source>
        <strain evidence="3 5">CGMCC 1.3604</strain>
    </source>
</reference>
<feature type="transmembrane region" description="Helical" evidence="1">
    <location>
        <begin position="31"/>
        <end position="53"/>
    </location>
</feature>
<keyword evidence="4" id="KW-1185">Reference proteome</keyword>